<dbReference type="Proteomes" id="UP000176294">
    <property type="component" value="Unassembled WGS sequence"/>
</dbReference>
<dbReference type="SUPFAM" id="SSF46689">
    <property type="entry name" value="Homeodomain-like"/>
    <property type="match status" value="1"/>
</dbReference>
<dbReference type="OrthoDB" id="9809515at2"/>
<proteinExistence type="predicted"/>
<dbReference type="PANTHER" id="PTHR34849:SF5">
    <property type="entry name" value="SSL2733 PROTEIN"/>
    <property type="match status" value="1"/>
</dbReference>
<reference evidence="1 2" key="1">
    <citation type="submission" date="2016-08" db="EMBL/GenBank/DDBJ databases">
        <title>Hymenobacter coccineus sp. nov., Hymenobacter lapidarius sp. nov. and Hymenobacter glacialis sp. nov., isolated from Antarctic soil.</title>
        <authorList>
            <person name="Sedlacek I."/>
            <person name="Kralova S."/>
            <person name="Kyrova K."/>
            <person name="Maslanova I."/>
            <person name="Stankova E."/>
            <person name="Vrbovska V."/>
            <person name="Nemec M."/>
            <person name="Bartak M."/>
            <person name="Svec P."/>
            <person name="Busse H.-J."/>
            <person name="Pantucek R."/>
        </authorList>
    </citation>
    <scope>NUCLEOTIDE SEQUENCE [LARGE SCALE GENOMIC DNA]</scope>
    <source>
        <strain evidence="1 2">CCM 8643</strain>
    </source>
</reference>
<organism evidence="1 2">
    <name type="scientific">Hymenobacter lapidarius</name>
    <dbReference type="NCBI Taxonomy" id="1908237"/>
    <lineage>
        <taxon>Bacteria</taxon>
        <taxon>Pseudomonadati</taxon>
        <taxon>Bacteroidota</taxon>
        <taxon>Cytophagia</taxon>
        <taxon>Cytophagales</taxon>
        <taxon>Hymenobacteraceae</taxon>
        <taxon>Hymenobacter</taxon>
    </lineage>
</organism>
<dbReference type="InterPro" id="IPR007367">
    <property type="entry name" value="DUF433"/>
</dbReference>
<comment type="caution">
    <text evidence="1">The sequence shown here is derived from an EMBL/GenBank/DDBJ whole genome shotgun (WGS) entry which is preliminary data.</text>
</comment>
<dbReference type="Gene3D" id="1.10.10.10">
    <property type="entry name" value="Winged helix-like DNA-binding domain superfamily/Winged helix DNA-binding domain"/>
    <property type="match status" value="1"/>
</dbReference>
<dbReference type="RefSeq" id="WP_070724804.1">
    <property type="nucleotide sequence ID" value="NZ_MDZB01000062.1"/>
</dbReference>
<evidence type="ECO:0000313" key="1">
    <source>
        <dbReference type="EMBL" id="OGX88424.1"/>
    </source>
</evidence>
<dbReference type="STRING" id="1908237.BEN47_08755"/>
<sequence>MHTSPNHPHIGSDPEIRFGRACLIGTRISVDDVLGWLGNGMSNADIIEDFPELDEQLIRACLRYAADRQRHTRIVAR</sequence>
<protein>
    <recommendedName>
        <fullName evidence="3">Antitoxin</fullName>
    </recommendedName>
</protein>
<gene>
    <name evidence="1" type="ORF">BEN47_08755</name>
</gene>
<keyword evidence="2" id="KW-1185">Reference proteome</keyword>
<dbReference type="EMBL" id="MDZB01000062">
    <property type="protein sequence ID" value="OGX88424.1"/>
    <property type="molecule type" value="Genomic_DNA"/>
</dbReference>
<dbReference type="AlphaFoldDB" id="A0A1G1TC27"/>
<dbReference type="Pfam" id="PF04255">
    <property type="entry name" value="DUF433"/>
    <property type="match status" value="1"/>
</dbReference>
<dbReference type="PANTHER" id="PTHR34849">
    <property type="entry name" value="SSL5025 PROTEIN"/>
    <property type="match status" value="1"/>
</dbReference>
<name>A0A1G1TC27_9BACT</name>
<evidence type="ECO:0000313" key="2">
    <source>
        <dbReference type="Proteomes" id="UP000176294"/>
    </source>
</evidence>
<dbReference type="InterPro" id="IPR036388">
    <property type="entry name" value="WH-like_DNA-bd_sf"/>
</dbReference>
<dbReference type="InterPro" id="IPR009057">
    <property type="entry name" value="Homeodomain-like_sf"/>
</dbReference>
<accession>A0A1G1TC27</accession>
<evidence type="ECO:0008006" key="3">
    <source>
        <dbReference type="Google" id="ProtNLM"/>
    </source>
</evidence>